<feature type="compositionally biased region" description="Polar residues" evidence="2">
    <location>
        <begin position="1"/>
        <end position="13"/>
    </location>
</feature>
<dbReference type="OrthoDB" id="6376358at2759"/>
<gene>
    <name evidence="4" type="ORF">TCAL_05285</name>
</gene>
<dbReference type="Pfam" id="PF00169">
    <property type="entry name" value="PH"/>
    <property type="match status" value="1"/>
</dbReference>
<dbReference type="PROSITE" id="PS50003">
    <property type="entry name" value="PH_DOMAIN"/>
    <property type="match status" value="1"/>
</dbReference>
<evidence type="ECO:0000313" key="4">
    <source>
        <dbReference type="EMBL" id="TRY70778.1"/>
    </source>
</evidence>
<protein>
    <recommendedName>
        <fullName evidence="3">PH domain-containing protein</fullName>
    </recommendedName>
</protein>
<feature type="compositionally biased region" description="Polar residues" evidence="2">
    <location>
        <begin position="568"/>
        <end position="581"/>
    </location>
</feature>
<keyword evidence="5" id="KW-1185">Reference proteome</keyword>
<feature type="region of interest" description="Disordered" evidence="2">
    <location>
        <begin position="1"/>
        <end position="31"/>
    </location>
</feature>
<dbReference type="SUPFAM" id="SSF50729">
    <property type="entry name" value="PH domain-like"/>
    <property type="match status" value="1"/>
</dbReference>
<evidence type="ECO:0000256" key="1">
    <source>
        <dbReference type="SAM" id="Coils"/>
    </source>
</evidence>
<dbReference type="OMA" id="FEHYRYY"/>
<feature type="compositionally biased region" description="Basic and acidic residues" evidence="2">
    <location>
        <begin position="556"/>
        <end position="567"/>
    </location>
</feature>
<sequence length="667" mass="76533">MVQMDEATTSNGNGAVAPTTNGNNSTSLSSLDPEESLELKMTNLIDCVENAVWHAFDYLALEGDGTAPKSKLKALTSQLGSALELEDVANGLEDYRSTPSLSFDQYRYYLFKEMFSALPEDINVEDQHDYESKLDQVCWNLCSANYLERDNPVFPDGCVYKLFRIFCMLGDMVENDQGQIEVIMAAGEVENAAYQFMLTLGRGTEWDPEEFDSMANVIPAFKFGIFLTVLESKYANDVDEGCIFEAVRDVHDHYLHDVVKKGHLGKRMDILPVFREQFFVLQPHKLTFYNGASQKERKGEIKIDAQCRVEAVPDSTSKSPIKKPGSKSHSRFQLFASEKTYDFQASDHRTRLQWMSAFRVAFEFAGEPVRYQRQLLEKRRVARQEEKDREDEHFLRNTDIGQQLAVEREARANAEEKAATLVLQREVEGKKMMELEKIREQLEHLLDEERQAKKDEEIVRTLQARILNEEWARRETLERLQEEQKTLLEAERKKREEFERLQNDKELQLREAQARVEEMEKERRKLDKQLDLAQEKTKKANLGQEVLEAKIKVKEQLHSQERDRDTTLSRMTSLNPSSSFYVRNRDRSGYMPLRSASMRETSYSRSIRRNRQKAIRGGPGGGPGSQVGSTADNLSVHEANLTSTSEQNINATVIQEATTNGNGHSEE</sequence>
<dbReference type="GO" id="GO:0005634">
    <property type="term" value="C:nucleus"/>
    <property type="evidence" value="ECO:0007669"/>
    <property type="project" value="TreeGrafter"/>
</dbReference>
<evidence type="ECO:0000256" key="2">
    <source>
        <dbReference type="SAM" id="MobiDB-lite"/>
    </source>
</evidence>
<dbReference type="EMBL" id="VCGU01000009">
    <property type="protein sequence ID" value="TRY70778.1"/>
    <property type="molecule type" value="Genomic_DNA"/>
</dbReference>
<dbReference type="PANTHER" id="PTHR14383">
    <property type="entry name" value="SWAP-70 RECOMBINASE"/>
    <property type="match status" value="1"/>
</dbReference>
<evidence type="ECO:0000259" key="3">
    <source>
        <dbReference type="PROSITE" id="PS50003"/>
    </source>
</evidence>
<organism evidence="4 5">
    <name type="scientific">Tigriopus californicus</name>
    <name type="common">Marine copepod</name>
    <dbReference type="NCBI Taxonomy" id="6832"/>
    <lineage>
        <taxon>Eukaryota</taxon>
        <taxon>Metazoa</taxon>
        <taxon>Ecdysozoa</taxon>
        <taxon>Arthropoda</taxon>
        <taxon>Crustacea</taxon>
        <taxon>Multicrustacea</taxon>
        <taxon>Hexanauplia</taxon>
        <taxon>Copepoda</taxon>
        <taxon>Harpacticoida</taxon>
        <taxon>Harpacticidae</taxon>
        <taxon>Tigriopus</taxon>
    </lineage>
</organism>
<dbReference type="Proteomes" id="UP000318571">
    <property type="component" value="Chromosome 9"/>
</dbReference>
<accession>A0A553NZD5</accession>
<reference evidence="4 5" key="1">
    <citation type="journal article" date="2018" name="Nat. Ecol. Evol.">
        <title>Genomic signatures of mitonuclear coevolution across populations of Tigriopus californicus.</title>
        <authorList>
            <person name="Barreto F.S."/>
            <person name="Watson E.T."/>
            <person name="Lima T.G."/>
            <person name="Willett C.S."/>
            <person name="Edmands S."/>
            <person name="Li W."/>
            <person name="Burton R.S."/>
        </authorList>
    </citation>
    <scope>NUCLEOTIDE SEQUENCE [LARGE SCALE GENOMIC DNA]</scope>
    <source>
        <strain evidence="4 5">San Diego</strain>
    </source>
</reference>
<dbReference type="PANTHER" id="PTHR14383:SF5">
    <property type="entry name" value="RUN DOMAIN-CONTAINING PROTEIN"/>
    <property type="match status" value="1"/>
</dbReference>
<proteinExistence type="predicted"/>
<dbReference type="Gene3D" id="2.30.29.30">
    <property type="entry name" value="Pleckstrin-homology domain (PH domain)/Phosphotyrosine-binding domain (PTB)"/>
    <property type="match status" value="1"/>
</dbReference>
<feature type="coiled-coil region" evidence="1">
    <location>
        <begin position="432"/>
        <end position="539"/>
    </location>
</feature>
<dbReference type="Pfam" id="PF25530">
    <property type="entry name" value="EF-hand_SWAP70_N"/>
    <property type="match status" value="1"/>
</dbReference>
<feature type="domain" description="PH" evidence="3">
    <location>
        <begin position="257"/>
        <end position="363"/>
    </location>
</feature>
<comment type="caution">
    <text evidence="4">The sequence shown here is derived from an EMBL/GenBank/DDBJ whole genome shotgun (WGS) entry which is preliminary data.</text>
</comment>
<dbReference type="InterPro" id="IPR011993">
    <property type="entry name" value="PH-like_dom_sf"/>
</dbReference>
<evidence type="ECO:0000313" key="5">
    <source>
        <dbReference type="Proteomes" id="UP000318571"/>
    </source>
</evidence>
<name>A0A553NZD5_TIGCA</name>
<dbReference type="GO" id="GO:0005737">
    <property type="term" value="C:cytoplasm"/>
    <property type="evidence" value="ECO:0007669"/>
    <property type="project" value="TreeGrafter"/>
</dbReference>
<dbReference type="InterPro" id="IPR057836">
    <property type="entry name" value="EF-hand_SWAP70_N"/>
</dbReference>
<keyword evidence="1" id="KW-0175">Coiled coil</keyword>
<dbReference type="InterPro" id="IPR001849">
    <property type="entry name" value="PH_domain"/>
</dbReference>
<feature type="region of interest" description="Disordered" evidence="2">
    <location>
        <begin position="556"/>
        <end position="634"/>
    </location>
</feature>
<dbReference type="SMART" id="SM00233">
    <property type="entry name" value="PH"/>
    <property type="match status" value="1"/>
</dbReference>
<dbReference type="AlphaFoldDB" id="A0A553NZD5"/>
<feature type="compositionally biased region" description="Low complexity" evidence="2">
    <location>
        <begin position="19"/>
        <end position="31"/>
    </location>
</feature>
<dbReference type="STRING" id="6832.A0A553NZD5"/>